<keyword evidence="2" id="KW-1185">Reference proteome</keyword>
<dbReference type="EMBL" id="CP024608">
    <property type="protein sequence ID" value="ATQ77736.1"/>
    <property type="molecule type" value="Genomic_DNA"/>
</dbReference>
<sequence>MGKSTLLEWLATDRLYALCTARKLINRSDPHSLLGNATVLVVDSLDEVNAQRDGDAVDHVLRKLGELDYPLFVLACRVADWRSATGREAIYEQYEQEPYELHLDPLREADAFALLQQNVGMEHARSIVKHLNERGLQGFLGNPQTLNLVSEIAKNGRLPDTKGELFEQAVNVLREETRASKSSKQPAKKDILDAAGAAFASMILTGSEAISRVSGSFSSETTISITEICKLPGGEFLAQALDKRLFNGAGIDRFTYAHRSIGEFLGARWLSSRKRPAPPPMNS</sequence>
<accession>A0A2D2DRY1</accession>
<dbReference type="KEGG" id="mass:CR152_26960"/>
<dbReference type="Proteomes" id="UP000229897">
    <property type="component" value="Chromosome"/>
</dbReference>
<evidence type="ECO:0000313" key="2">
    <source>
        <dbReference type="Proteomes" id="UP000229897"/>
    </source>
</evidence>
<evidence type="ECO:0008006" key="3">
    <source>
        <dbReference type="Google" id="ProtNLM"/>
    </source>
</evidence>
<dbReference type="RefSeq" id="WP_099880178.1">
    <property type="nucleotide sequence ID" value="NZ_CP024608.1"/>
</dbReference>
<dbReference type="OrthoDB" id="9004810at2"/>
<evidence type="ECO:0000313" key="1">
    <source>
        <dbReference type="EMBL" id="ATQ77736.1"/>
    </source>
</evidence>
<name>A0A2D2DRY1_9BURK</name>
<dbReference type="AlphaFoldDB" id="A0A2D2DRY1"/>
<organism evidence="1 2">
    <name type="scientific">Massilia violaceinigra</name>
    <dbReference type="NCBI Taxonomy" id="2045208"/>
    <lineage>
        <taxon>Bacteria</taxon>
        <taxon>Pseudomonadati</taxon>
        <taxon>Pseudomonadota</taxon>
        <taxon>Betaproteobacteria</taxon>
        <taxon>Burkholderiales</taxon>
        <taxon>Oxalobacteraceae</taxon>
        <taxon>Telluria group</taxon>
        <taxon>Massilia</taxon>
    </lineage>
</organism>
<proteinExistence type="predicted"/>
<gene>
    <name evidence="1" type="ORF">CR152_26960</name>
</gene>
<protein>
    <recommendedName>
        <fullName evidence="3">NACHT domain-containing protein</fullName>
    </recommendedName>
</protein>
<reference evidence="1" key="1">
    <citation type="submission" date="2017-10" db="EMBL/GenBank/DDBJ databases">
        <title>Massilia psychrophilum sp. nov., a novel purple-pigmented bacterium isolated from Tianshan glacier, Xinjiang Municipality, China.</title>
        <authorList>
            <person name="Wang H."/>
        </authorList>
    </citation>
    <scope>NUCLEOTIDE SEQUENCE [LARGE SCALE GENOMIC DNA]</scope>
    <source>
        <strain evidence="1">B2</strain>
    </source>
</reference>